<organism evidence="1 2">
    <name type="scientific">Paxillus rubicundulus Ve08.2h10</name>
    <dbReference type="NCBI Taxonomy" id="930991"/>
    <lineage>
        <taxon>Eukaryota</taxon>
        <taxon>Fungi</taxon>
        <taxon>Dikarya</taxon>
        <taxon>Basidiomycota</taxon>
        <taxon>Agaricomycotina</taxon>
        <taxon>Agaricomycetes</taxon>
        <taxon>Agaricomycetidae</taxon>
        <taxon>Boletales</taxon>
        <taxon>Paxilineae</taxon>
        <taxon>Paxillaceae</taxon>
        <taxon>Paxillus</taxon>
    </lineage>
</organism>
<proteinExistence type="predicted"/>
<dbReference type="InParanoid" id="A0A0D0DZH4"/>
<reference evidence="1 2" key="1">
    <citation type="submission" date="2014-04" db="EMBL/GenBank/DDBJ databases">
        <authorList>
            <consortium name="DOE Joint Genome Institute"/>
            <person name="Kuo A."/>
            <person name="Kohler A."/>
            <person name="Jargeat P."/>
            <person name="Nagy L.G."/>
            <person name="Floudas D."/>
            <person name="Copeland A."/>
            <person name="Barry K.W."/>
            <person name="Cichocki N."/>
            <person name="Veneault-Fourrey C."/>
            <person name="LaButti K."/>
            <person name="Lindquist E.A."/>
            <person name="Lipzen A."/>
            <person name="Lundell T."/>
            <person name="Morin E."/>
            <person name="Murat C."/>
            <person name="Sun H."/>
            <person name="Tunlid A."/>
            <person name="Henrissat B."/>
            <person name="Grigoriev I.V."/>
            <person name="Hibbett D.S."/>
            <person name="Martin F."/>
            <person name="Nordberg H.P."/>
            <person name="Cantor M.N."/>
            <person name="Hua S.X."/>
        </authorList>
    </citation>
    <scope>NUCLEOTIDE SEQUENCE [LARGE SCALE GENOMIC DNA]</scope>
    <source>
        <strain evidence="1 2">Ve08.2h10</strain>
    </source>
</reference>
<gene>
    <name evidence="1" type="ORF">PAXRUDRAFT_26685</name>
</gene>
<dbReference type="Proteomes" id="UP000054538">
    <property type="component" value="Unassembled WGS sequence"/>
</dbReference>
<keyword evidence="2" id="KW-1185">Reference proteome</keyword>
<accession>A0A0D0DZH4</accession>
<evidence type="ECO:0000313" key="1">
    <source>
        <dbReference type="EMBL" id="KIK92509.1"/>
    </source>
</evidence>
<reference evidence="2" key="2">
    <citation type="submission" date="2015-01" db="EMBL/GenBank/DDBJ databases">
        <title>Evolutionary Origins and Diversification of the Mycorrhizal Mutualists.</title>
        <authorList>
            <consortium name="DOE Joint Genome Institute"/>
            <consortium name="Mycorrhizal Genomics Consortium"/>
            <person name="Kohler A."/>
            <person name="Kuo A."/>
            <person name="Nagy L.G."/>
            <person name="Floudas D."/>
            <person name="Copeland A."/>
            <person name="Barry K.W."/>
            <person name="Cichocki N."/>
            <person name="Veneault-Fourrey C."/>
            <person name="LaButti K."/>
            <person name="Lindquist E.A."/>
            <person name="Lipzen A."/>
            <person name="Lundell T."/>
            <person name="Morin E."/>
            <person name="Murat C."/>
            <person name="Riley R."/>
            <person name="Ohm R."/>
            <person name="Sun H."/>
            <person name="Tunlid A."/>
            <person name="Henrissat B."/>
            <person name="Grigoriev I.V."/>
            <person name="Hibbett D.S."/>
            <person name="Martin F."/>
        </authorList>
    </citation>
    <scope>NUCLEOTIDE SEQUENCE [LARGE SCALE GENOMIC DNA]</scope>
    <source>
        <strain evidence="2">Ve08.2h10</strain>
    </source>
</reference>
<sequence>MFPGPAAKINACVLLADRENDHGNGRAGTKHREINLAEHTTIVALTSTCALNYKLVEGDNLGTALNIQGNRNIEQPLRSVRVEVAIKTEQQWWMSGEWRVDMSADQDGKRGTTYEMVGIRSRNAARSTGVLAPARGWHNRDFWAAVARSLDMSIADYSSELWLSGQSVPSVHKTGLALSDKGSNNCDTGPRVGEVVVIGVLVEALMAATREEWIGTQNIYLVLDLRHFQKALARFDGPTTVHDLH</sequence>
<protein>
    <submittedName>
        <fullName evidence="1">Uncharacterized protein</fullName>
    </submittedName>
</protein>
<name>A0A0D0DZH4_9AGAM</name>
<dbReference type="EMBL" id="KN825271">
    <property type="protein sequence ID" value="KIK92509.1"/>
    <property type="molecule type" value="Genomic_DNA"/>
</dbReference>
<dbReference type="HOGENOM" id="CLU_1133902_0_0_1"/>
<dbReference type="AlphaFoldDB" id="A0A0D0DZH4"/>
<evidence type="ECO:0000313" key="2">
    <source>
        <dbReference type="Proteomes" id="UP000054538"/>
    </source>
</evidence>